<dbReference type="InterPro" id="IPR013785">
    <property type="entry name" value="Aldolase_TIM"/>
</dbReference>
<dbReference type="EMBL" id="SNRY01006340">
    <property type="protein sequence ID" value="KAA6312819.1"/>
    <property type="molecule type" value="Genomic_DNA"/>
</dbReference>
<dbReference type="SUPFAM" id="SSF51412">
    <property type="entry name" value="Inosine monophosphate dehydrogenase (IMPDH)"/>
    <property type="match status" value="1"/>
</dbReference>
<protein>
    <submittedName>
        <fullName evidence="3">Inosine-5'-monophosphate dehydrogenase</fullName>
        <ecNumber evidence="3">1.1.1.205</ecNumber>
    </submittedName>
</protein>
<proteinExistence type="inferred from homology"/>
<dbReference type="Gene3D" id="3.20.20.70">
    <property type="entry name" value="Aldolase class I"/>
    <property type="match status" value="1"/>
</dbReference>
<dbReference type="InterPro" id="IPR001093">
    <property type="entry name" value="IMP_DH_GMPRt"/>
</dbReference>
<dbReference type="InterPro" id="IPR005990">
    <property type="entry name" value="IMP_DH"/>
</dbReference>
<sequence>MSFIADKIVMDGLTFDDVLLIPAYSEVLPRNVNLTTKFSKNIELKIPFVTAAMDTVTETKMAIAIAREGGIGVIHKNMSIKEQAR</sequence>
<feature type="domain" description="IMP dehydrogenase/GMP reductase" evidence="2">
    <location>
        <begin position="12"/>
        <end position="84"/>
    </location>
</feature>
<evidence type="ECO:0000313" key="3">
    <source>
        <dbReference type="EMBL" id="KAA6312819.1"/>
    </source>
</evidence>
<name>A0A5J4PVV7_9ZZZZ</name>
<keyword evidence="3" id="KW-0560">Oxidoreductase</keyword>
<evidence type="ECO:0000259" key="2">
    <source>
        <dbReference type="Pfam" id="PF00478"/>
    </source>
</evidence>
<accession>A0A5J4PVV7</accession>
<comment type="similarity">
    <text evidence="1">Belongs to the IMPDH/GMPR family.</text>
</comment>
<dbReference type="GO" id="GO:0006183">
    <property type="term" value="P:GTP biosynthetic process"/>
    <property type="evidence" value="ECO:0007669"/>
    <property type="project" value="TreeGrafter"/>
</dbReference>
<organism evidence="3">
    <name type="scientific">termite gut metagenome</name>
    <dbReference type="NCBI Taxonomy" id="433724"/>
    <lineage>
        <taxon>unclassified sequences</taxon>
        <taxon>metagenomes</taxon>
        <taxon>organismal metagenomes</taxon>
    </lineage>
</organism>
<dbReference type="GO" id="GO:0003938">
    <property type="term" value="F:IMP dehydrogenase activity"/>
    <property type="evidence" value="ECO:0007669"/>
    <property type="project" value="UniProtKB-EC"/>
</dbReference>
<dbReference type="PANTHER" id="PTHR11911">
    <property type="entry name" value="INOSINE-5-MONOPHOSPHATE DEHYDROGENASE RELATED"/>
    <property type="match status" value="1"/>
</dbReference>
<gene>
    <name evidence="3" type="ORF">EZS27_036309</name>
</gene>
<dbReference type="EC" id="1.1.1.205" evidence="3"/>
<comment type="caution">
    <text evidence="3">The sequence shown here is derived from an EMBL/GenBank/DDBJ whole genome shotgun (WGS) entry which is preliminary data.</text>
</comment>
<dbReference type="AlphaFoldDB" id="A0A5J4PVV7"/>
<dbReference type="SMART" id="SM01240">
    <property type="entry name" value="IMPDH"/>
    <property type="match status" value="1"/>
</dbReference>
<evidence type="ECO:0000256" key="1">
    <source>
        <dbReference type="ARBA" id="ARBA00005502"/>
    </source>
</evidence>
<dbReference type="PANTHER" id="PTHR11911:SF111">
    <property type="entry name" value="INOSINE-5'-MONOPHOSPHATE DEHYDROGENASE"/>
    <property type="match status" value="1"/>
</dbReference>
<reference evidence="3" key="1">
    <citation type="submission" date="2019-03" db="EMBL/GenBank/DDBJ databases">
        <title>Single cell metagenomics reveals metabolic interactions within the superorganism composed of flagellate Streblomastix strix and complex community of Bacteroidetes bacteria on its surface.</title>
        <authorList>
            <person name="Treitli S.C."/>
            <person name="Kolisko M."/>
            <person name="Husnik F."/>
            <person name="Keeling P."/>
            <person name="Hampl V."/>
        </authorList>
    </citation>
    <scope>NUCLEOTIDE SEQUENCE</scope>
    <source>
        <strain evidence="3">STM</strain>
    </source>
</reference>
<feature type="non-terminal residue" evidence="3">
    <location>
        <position position="85"/>
    </location>
</feature>
<dbReference type="Pfam" id="PF00478">
    <property type="entry name" value="IMPDH"/>
    <property type="match status" value="1"/>
</dbReference>